<organism evidence="2 3">
    <name type="scientific">Septoria linicola</name>
    <dbReference type="NCBI Taxonomy" id="215465"/>
    <lineage>
        <taxon>Eukaryota</taxon>
        <taxon>Fungi</taxon>
        <taxon>Dikarya</taxon>
        <taxon>Ascomycota</taxon>
        <taxon>Pezizomycotina</taxon>
        <taxon>Dothideomycetes</taxon>
        <taxon>Dothideomycetidae</taxon>
        <taxon>Mycosphaerellales</taxon>
        <taxon>Mycosphaerellaceae</taxon>
        <taxon>Septoria</taxon>
    </lineage>
</organism>
<evidence type="ECO:0000256" key="1">
    <source>
        <dbReference type="SAM" id="MobiDB-lite"/>
    </source>
</evidence>
<dbReference type="EMBL" id="CP099425">
    <property type="protein sequence ID" value="USW56068.1"/>
    <property type="molecule type" value="Genomic_DNA"/>
</dbReference>
<feature type="compositionally biased region" description="Basic and acidic residues" evidence="1">
    <location>
        <begin position="135"/>
        <end position="146"/>
    </location>
</feature>
<keyword evidence="3" id="KW-1185">Reference proteome</keyword>
<feature type="region of interest" description="Disordered" evidence="1">
    <location>
        <begin position="1"/>
        <end position="23"/>
    </location>
</feature>
<evidence type="ECO:0000313" key="3">
    <source>
        <dbReference type="Proteomes" id="UP001056384"/>
    </source>
</evidence>
<sequence>MNDSTSTNQTSISSQDTQQHGTHEAYVVSPGTVRQHAQVPGINTNAFQHNISTNPSPRLRVAFNRETNFMLNPQHPRETSREETSTLHQDNPRDAMTDIDPNANISSLIHVPDSQSSTPSPKTTTLDLQYHKPGLLREKSGFDDETTRARHFARQVFSRKDESPPQRRRRTPQKVELRMYEQQDRQRDLASGSAASFGLSEWDARADFGGGGEDVGGDVDGDDRGRRRRRIGSELDCDMADA</sequence>
<feature type="region of interest" description="Disordered" evidence="1">
    <location>
        <begin position="69"/>
        <end position="146"/>
    </location>
</feature>
<accession>A0A9Q9B1W9</accession>
<name>A0A9Q9B1W9_9PEZI</name>
<feature type="compositionally biased region" description="Low complexity" evidence="1">
    <location>
        <begin position="1"/>
        <end position="19"/>
    </location>
</feature>
<feature type="compositionally biased region" description="Low complexity" evidence="1">
    <location>
        <begin position="112"/>
        <end position="125"/>
    </location>
</feature>
<evidence type="ECO:0000313" key="2">
    <source>
        <dbReference type="EMBL" id="USW56068.1"/>
    </source>
</evidence>
<gene>
    <name evidence="2" type="ORF">Slin15195_G093870</name>
</gene>
<feature type="compositionally biased region" description="Basic and acidic residues" evidence="1">
    <location>
        <begin position="75"/>
        <end position="96"/>
    </location>
</feature>
<feature type="region of interest" description="Disordered" evidence="1">
    <location>
        <begin position="205"/>
        <end position="242"/>
    </location>
</feature>
<proteinExistence type="predicted"/>
<dbReference type="AlphaFoldDB" id="A0A9Q9B1W9"/>
<dbReference type="Proteomes" id="UP001056384">
    <property type="component" value="Chromosome 8"/>
</dbReference>
<protein>
    <submittedName>
        <fullName evidence="2">Uncharacterized protein</fullName>
    </submittedName>
</protein>
<reference evidence="2" key="1">
    <citation type="submission" date="2022-06" db="EMBL/GenBank/DDBJ databases">
        <title>Complete genome sequences of two strains of the flax pathogen Septoria linicola.</title>
        <authorList>
            <person name="Lapalu N."/>
            <person name="Simon A."/>
            <person name="Demenou B."/>
            <person name="Paumier D."/>
            <person name="Guillot M.-P."/>
            <person name="Gout L."/>
            <person name="Valade R."/>
        </authorList>
    </citation>
    <scope>NUCLEOTIDE SEQUENCE</scope>
    <source>
        <strain evidence="2">SE15195</strain>
    </source>
</reference>